<feature type="transmembrane region" description="Helical" evidence="9">
    <location>
        <begin position="59"/>
        <end position="83"/>
    </location>
</feature>
<dbReference type="InterPro" id="IPR006512">
    <property type="entry name" value="YidE_YbjL"/>
</dbReference>
<proteinExistence type="inferred from homology"/>
<dbReference type="Gene3D" id="3.30.70.1450">
    <property type="entry name" value="Regulator of K+ conductance, C-terminal domain"/>
    <property type="match status" value="2"/>
</dbReference>
<feature type="transmembrane region" description="Helical" evidence="9">
    <location>
        <begin position="438"/>
        <end position="456"/>
    </location>
</feature>
<evidence type="ECO:0000259" key="10">
    <source>
        <dbReference type="PROSITE" id="PS51202"/>
    </source>
</evidence>
<evidence type="ECO:0000313" key="11">
    <source>
        <dbReference type="EMBL" id="BET95236.1"/>
    </source>
</evidence>
<evidence type="ECO:0000256" key="1">
    <source>
        <dbReference type="ARBA" id="ARBA00004651"/>
    </source>
</evidence>
<dbReference type="EMBL" id="AP028978">
    <property type="protein sequence ID" value="BET95236.1"/>
    <property type="molecule type" value="Genomic_DNA"/>
</dbReference>
<dbReference type="SUPFAM" id="SSF116726">
    <property type="entry name" value="TrkA C-terminal domain-like"/>
    <property type="match status" value="2"/>
</dbReference>
<accession>A0ABN7BYH3</accession>
<keyword evidence="12" id="KW-1185">Reference proteome</keyword>
<feature type="transmembrane region" description="Helical" evidence="9">
    <location>
        <begin position="95"/>
        <end position="115"/>
    </location>
</feature>
<evidence type="ECO:0000313" key="12">
    <source>
        <dbReference type="Proteomes" id="UP001529514"/>
    </source>
</evidence>
<dbReference type="Proteomes" id="UP001529514">
    <property type="component" value="Chromosome"/>
</dbReference>
<organism evidence="11 12">
    <name type="scientific">Xenorhabdus taiwanensis</name>
    <dbReference type="NCBI Taxonomy" id="3085177"/>
    <lineage>
        <taxon>Bacteria</taxon>
        <taxon>Pseudomonadati</taxon>
        <taxon>Pseudomonadota</taxon>
        <taxon>Gammaproteobacteria</taxon>
        <taxon>Enterobacterales</taxon>
        <taxon>Morganellaceae</taxon>
        <taxon>Xenorhabdus</taxon>
    </lineage>
</organism>
<evidence type="ECO:0000256" key="3">
    <source>
        <dbReference type="ARBA" id="ARBA00022448"/>
    </source>
</evidence>
<evidence type="ECO:0000256" key="4">
    <source>
        <dbReference type="ARBA" id="ARBA00022475"/>
    </source>
</evidence>
<dbReference type="NCBIfam" id="NF003007">
    <property type="entry name" value="PRK03818.1"/>
    <property type="match status" value="1"/>
</dbReference>
<feature type="domain" description="RCK C-terminal" evidence="10">
    <location>
        <begin position="278"/>
        <end position="362"/>
    </location>
</feature>
<protein>
    <submittedName>
        <fullName evidence="11">Transporter</fullName>
    </submittedName>
</protein>
<dbReference type="PANTHER" id="PTHR30445">
    <property type="entry name" value="K(+)_H(+) ANTIPORTER SUBUNIT KHTT"/>
    <property type="match status" value="1"/>
</dbReference>
<dbReference type="Pfam" id="PF02080">
    <property type="entry name" value="TrkA_C"/>
    <property type="match status" value="1"/>
</dbReference>
<dbReference type="RefSeq" id="WP_374052253.1">
    <property type="nucleotide sequence ID" value="NZ_AP028978.1"/>
</dbReference>
<name>A0ABN7BYH3_9GAMM</name>
<evidence type="ECO:0000256" key="7">
    <source>
        <dbReference type="ARBA" id="ARBA00022989"/>
    </source>
</evidence>
<dbReference type="PANTHER" id="PTHR30445:SF3">
    <property type="entry name" value="TRANSPORT PROTEIN YIDE-RELATED"/>
    <property type="match status" value="1"/>
</dbReference>
<reference evidence="11 12" key="1">
    <citation type="submission" date="2023-10" db="EMBL/GenBank/DDBJ databases">
        <title>Xenorhabdus taiwanensis sp. nov., a symbiotic bacterium associated with the entomopathogenic nematode Steinernema taiwanensis.</title>
        <authorList>
            <person name="Tseng C.T."/>
            <person name="Shu H.Y."/>
            <person name="Chen M.H."/>
            <person name="Fang Y.J."/>
            <person name="Wu T.L."/>
            <person name="Lin Y.C."/>
            <person name="Huang C.J."/>
        </authorList>
    </citation>
    <scope>NUCLEOTIDE SEQUENCE [LARGE SCALE GENOMIC DNA]</scope>
    <source>
        <strain evidence="11 12">TCT-1</strain>
    </source>
</reference>
<evidence type="ECO:0000256" key="5">
    <source>
        <dbReference type="ARBA" id="ARBA00022692"/>
    </source>
</evidence>
<keyword evidence="4" id="KW-1003">Cell membrane</keyword>
<evidence type="ECO:0000256" key="6">
    <source>
        <dbReference type="ARBA" id="ARBA00022737"/>
    </source>
</evidence>
<feature type="transmembrane region" description="Helical" evidence="9">
    <location>
        <begin position="372"/>
        <end position="392"/>
    </location>
</feature>
<dbReference type="PROSITE" id="PS51202">
    <property type="entry name" value="RCK_C"/>
    <property type="match status" value="2"/>
</dbReference>
<keyword evidence="8 9" id="KW-0472">Membrane</keyword>
<evidence type="ECO:0000256" key="2">
    <source>
        <dbReference type="ARBA" id="ARBA00009854"/>
    </source>
</evidence>
<feature type="transmembrane region" description="Helical" evidence="9">
    <location>
        <begin position="163"/>
        <end position="182"/>
    </location>
</feature>
<evidence type="ECO:0000256" key="8">
    <source>
        <dbReference type="ARBA" id="ARBA00023136"/>
    </source>
</evidence>
<dbReference type="InterPro" id="IPR050144">
    <property type="entry name" value="AAE_transporter"/>
</dbReference>
<keyword evidence="5 9" id="KW-0812">Transmembrane</keyword>
<feature type="transmembrane region" description="Helical" evidence="9">
    <location>
        <begin position="531"/>
        <end position="552"/>
    </location>
</feature>
<dbReference type="Pfam" id="PF06826">
    <property type="entry name" value="Asp-Al_Ex"/>
    <property type="match status" value="2"/>
</dbReference>
<keyword evidence="6" id="KW-0677">Repeat</keyword>
<gene>
    <name evidence="11" type="ORF">TCT1_01570</name>
</gene>
<feature type="transmembrane region" description="Helical" evidence="9">
    <location>
        <begin position="468"/>
        <end position="490"/>
    </location>
</feature>
<dbReference type="InterPro" id="IPR006037">
    <property type="entry name" value="RCK_C"/>
</dbReference>
<feature type="transmembrane region" description="Helical" evidence="9">
    <location>
        <begin position="28"/>
        <end position="47"/>
    </location>
</feature>
<keyword evidence="7 9" id="KW-1133">Transmembrane helix</keyword>
<comment type="subcellular location">
    <subcellularLocation>
        <location evidence="1">Cell membrane</location>
        <topology evidence="1">Multi-pass membrane protein</topology>
    </subcellularLocation>
</comment>
<sequence>MSDIALTMSLLALSAALGLWVGNWRIRGIGFGIGGVLFGGIIVGHFAQMYSLSLSNDMLHFIQEFGLILFVYSIGIQVGPGFFSSLRVSGLKLNSFAVLIVIIGGLVAAMIHKFFDIPLPIILGIFSGAVTNTPSLGAGQQILADLGSDSSLVSQMGMGYAMAYPMGICGILLVMWLVRLFFRVSIEQEARSFDNQNNQGRELLQTMNIAVRNPNLNGLMMQDIPLLNNNDAVVCSRLKRKDLLMVPQPTTVIQNGDLLYLVGQREALNQVRLVIGEEVDISLSTASDIFQSVRVVVTNDEVLSQRLGALNLKQKYDVVVTRLNRAGIELIASNNASLQFGDILNIVGRPEAVEAVTKLLGNSQQKLQQVQMLPVFIGIGLGVLLGSVPLFIPGFPAALRLGLAGGPLVIALILGRIGTIGKLYWFMPPSANLALRELGIVMFLAVVGLKSGGNFINTLVHGEGLAWIGYGALITIVPLLVVSLLARIVIKMNYLSLCGMLAGAMTDPPALAFANGIHSTSGAAALSYATVYPLVMFLRIMSPQILAVIFWAL</sequence>
<dbReference type="NCBIfam" id="TIGR01625">
    <property type="entry name" value="YidE_YbjL_dupl"/>
    <property type="match status" value="2"/>
</dbReference>
<feature type="transmembrane region" description="Helical" evidence="9">
    <location>
        <begin position="398"/>
        <end position="417"/>
    </location>
</feature>
<comment type="similarity">
    <text evidence="2">Belongs to the AAE transporter (TC 2.A.81) family.</text>
</comment>
<evidence type="ECO:0000256" key="9">
    <source>
        <dbReference type="SAM" id="Phobius"/>
    </source>
</evidence>
<dbReference type="InterPro" id="IPR036721">
    <property type="entry name" value="RCK_C_sf"/>
</dbReference>
<feature type="domain" description="RCK C-terminal" evidence="10">
    <location>
        <begin position="191"/>
        <end position="277"/>
    </location>
</feature>
<keyword evidence="3" id="KW-0813">Transport</keyword>